<dbReference type="InterPro" id="IPR043148">
    <property type="entry name" value="TagF_C"/>
</dbReference>
<proteinExistence type="predicted"/>
<feature type="domain" description="Glycosyltransferase 2-like" evidence="1">
    <location>
        <begin position="8"/>
        <end position="120"/>
    </location>
</feature>
<dbReference type="Pfam" id="PF04464">
    <property type="entry name" value="Glyphos_transf"/>
    <property type="match status" value="1"/>
</dbReference>
<dbReference type="SUPFAM" id="SSF53448">
    <property type="entry name" value="Nucleotide-diphospho-sugar transferases"/>
    <property type="match status" value="1"/>
</dbReference>
<sequence>MKTNFIFSIIMPIYNVDQWLEEAILSIINQKKINFEENVQLILVNDCSPDNSEEICLKFRKKYPNNILYYKNEKNLGLSGTRNKGLTLAEGKYINFFDPDDTLSPSVLYEVNKFFTQNSSQNLAHISIPLVFFEAASGLHPKYRLLGNKNRIIDLDKEQHNFILSSASSFYPRDNIKKNKFDTSLFGEEDTLFNFNIYSNINKFGYVCENGVQYNYRRRQEGGSQVDLSRVKPQAFITPIQILENVNAKDQVLFYELIAYQLRSRIKNIKPEIFQNKNDYNHIINRYRDFMSLIPKDFILHKTKYLETQEQKIDFISEIYRKNLTIDEDAYINIDDCKIFKCNDLPLDIKNISIEKNVLIIETLFNNFNIEDLSIVIMDKGKNIIKPIKEYYCDSLYIHKCCDIKSSNNILYSRFEIPVFRKGEYRLYFKRKSNGFLHIVNRLRTYSESPFLGNGVFNSNLFKLYSEQNTSISLYKKAFYIKSSTVINKISNRIKSLFLIRKRHKTWKWLRLLKLNKPKYWLFNDRPINANDNAEAFFTYINKSVPHIAKNSYFVLDKNSPDISRIKKIGKVIIQNSLKHKLLYLNSKYIFTSHLATSFFKPISFKHLKYYNDLIETKIIWLQHGITMNNIEIAANKFNKHIYKIVTAANFENSIFKNKNFFFNKEDLFNVGFPRYDKLIKKKDEDKIVLIMPTWRSYLSGNILKNGLHAELEIFKESDYYKNFVDLLSNKLLINTLKENNVIIKFVLHPGFKQYAKYFKQLESNEILIIDELSLSYKDLFNEASLLITDYSSVFFDFSYKEKPSIFFQFDEDEFYSKHYKKGFFDFTSMAPGKVTYNTDDLISEIIKSIISNFSIKNEYLYRIRNMYKYNDNKNCERLLNEVLKNE</sequence>
<dbReference type="Gene3D" id="3.40.50.12580">
    <property type="match status" value="1"/>
</dbReference>
<dbReference type="Gene3D" id="3.90.550.10">
    <property type="entry name" value="Spore Coat Polysaccharide Biosynthesis Protein SpsA, Chain A"/>
    <property type="match status" value="1"/>
</dbReference>
<evidence type="ECO:0000313" key="2">
    <source>
        <dbReference type="EMBL" id="AAQ12660.1"/>
    </source>
</evidence>
<dbReference type="CAZy" id="GT2">
    <property type="family name" value="Glycosyltransferase Family 2"/>
</dbReference>
<accession>Q714U8</accession>
<dbReference type="AlphaFoldDB" id="Q714U8"/>
<dbReference type="SUPFAM" id="SSF53756">
    <property type="entry name" value="UDP-Glycosyltransferase/glycogen phosphorylase"/>
    <property type="match status" value="1"/>
</dbReference>
<dbReference type="InterPro" id="IPR007554">
    <property type="entry name" value="Glycerophosphate_synth"/>
</dbReference>
<dbReference type="InterPro" id="IPR001173">
    <property type="entry name" value="Glyco_trans_2-like"/>
</dbReference>
<dbReference type="Pfam" id="PF00535">
    <property type="entry name" value="Glycos_transf_2"/>
    <property type="match status" value="1"/>
</dbReference>
<gene>
    <name evidence="2" type="primary">fcs2</name>
</gene>
<organism evidence="2">
    <name type="scientific">Haemophilus influenzae</name>
    <dbReference type="NCBI Taxonomy" id="727"/>
    <lineage>
        <taxon>Bacteria</taxon>
        <taxon>Pseudomonadati</taxon>
        <taxon>Pseudomonadota</taxon>
        <taxon>Gammaproteobacteria</taxon>
        <taxon>Pasteurellales</taxon>
        <taxon>Pasteurellaceae</taxon>
        <taxon>Haemophilus</taxon>
    </lineage>
</organism>
<dbReference type="RefSeq" id="WP_021034850.1">
    <property type="nucleotide sequence ID" value="NZ_CP085949.1"/>
</dbReference>
<dbReference type="CDD" id="cd00761">
    <property type="entry name" value="Glyco_tranf_GTA_type"/>
    <property type="match status" value="1"/>
</dbReference>
<dbReference type="GO" id="GO:0047355">
    <property type="term" value="F:CDP-glycerol glycerophosphotransferase activity"/>
    <property type="evidence" value="ECO:0007669"/>
    <property type="project" value="InterPro"/>
</dbReference>
<dbReference type="GO" id="GO:0016758">
    <property type="term" value="F:hexosyltransferase activity"/>
    <property type="evidence" value="ECO:0007669"/>
    <property type="project" value="UniProtKB-ARBA"/>
</dbReference>
<dbReference type="InterPro" id="IPR029044">
    <property type="entry name" value="Nucleotide-diphossugar_trans"/>
</dbReference>
<dbReference type="PANTHER" id="PTHR22916">
    <property type="entry name" value="GLYCOSYLTRANSFERASE"/>
    <property type="match status" value="1"/>
</dbReference>
<dbReference type="GO" id="GO:0016020">
    <property type="term" value="C:membrane"/>
    <property type="evidence" value="ECO:0007669"/>
    <property type="project" value="InterPro"/>
</dbReference>
<reference evidence="2" key="1">
    <citation type="journal article" date="2003" name="Infect. Immun.">
        <title>Genetic analysis of the capsule locus of Haemophilus influenzae serotype f.</title>
        <authorList>
            <person name="Satola S.W."/>
            <person name="Schirmer P.L."/>
            <person name="Farley M.M."/>
        </authorList>
    </citation>
    <scope>NUCLEOTIDE SEQUENCE</scope>
    <source>
        <strain evidence="2">700222</strain>
    </source>
</reference>
<dbReference type="PATRIC" id="fig|727.569.peg.479"/>
<dbReference type="PANTHER" id="PTHR22916:SF3">
    <property type="entry name" value="UDP-GLCNAC:BETAGAL BETA-1,3-N-ACETYLGLUCOSAMINYLTRANSFERASE-LIKE PROTEIN 1"/>
    <property type="match status" value="1"/>
</dbReference>
<name>Q714U8_HAEIF</name>
<dbReference type="EMBL" id="AF549211">
    <property type="protein sequence ID" value="AAQ12660.1"/>
    <property type="molecule type" value="Genomic_DNA"/>
</dbReference>
<evidence type="ECO:0000259" key="1">
    <source>
        <dbReference type="Pfam" id="PF00535"/>
    </source>
</evidence>
<protein>
    <submittedName>
        <fullName evidence="2">Fcs2</fullName>
    </submittedName>
</protein>